<dbReference type="Gene3D" id="3.10.100.10">
    <property type="entry name" value="Mannose-Binding Protein A, subunit A"/>
    <property type="match status" value="1"/>
</dbReference>
<feature type="signal peptide" evidence="8">
    <location>
        <begin position="1"/>
        <end position="28"/>
    </location>
</feature>
<dbReference type="SUPFAM" id="SSF57424">
    <property type="entry name" value="LDL receptor-like module"/>
    <property type="match status" value="1"/>
</dbReference>
<dbReference type="SUPFAM" id="SSF49899">
    <property type="entry name" value="Concanavalin A-like lectins/glucanases"/>
    <property type="match status" value="1"/>
</dbReference>
<dbReference type="GO" id="GO:0046872">
    <property type="term" value="F:metal ion binding"/>
    <property type="evidence" value="ECO:0007669"/>
    <property type="project" value="UniProtKB-KW"/>
</dbReference>
<dbReference type="Gene3D" id="4.10.400.10">
    <property type="entry name" value="Low-density Lipoprotein Receptor"/>
    <property type="match status" value="1"/>
</dbReference>
<dbReference type="Pfam" id="PF00354">
    <property type="entry name" value="Pentaxin"/>
    <property type="match status" value="1"/>
</dbReference>
<dbReference type="PROSITE" id="PS50041">
    <property type="entry name" value="C_TYPE_LECTIN_2"/>
    <property type="match status" value="1"/>
</dbReference>
<evidence type="ECO:0000256" key="4">
    <source>
        <dbReference type="ARBA" id="ARBA00023157"/>
    </source>
</evidence>
<reference evidence="11 12" key="1">
    <citation type="submission" date="2018-04" db="EMBL/GenBank/DDBJ databases">
        <authorList>
            <person name="Zhang X."/>
            <person name="Yuan J."/>
            <person name="Li F."/>
            <person name="Xiang J."/>
        </authorList>
    </citation>
    <scope>NUCLEOTIDE SEQUENCE [LARGE SCALE GENOMIC DNA]</scope>
    <source>
        <tissue evidence="11">Muscle</tissue>
    </source>
</reference>
<sequence length="557" mass="63790">MARERTRIHPWFCGRLVVFALTAALAMCGEDSQDAPGRTRIVSFQRDLWKPSSNESYLRCNLTRASAPFREFSRCGFRFAQAAEYSTFFSYATDDSRSDEIVLNTEWDKARVYITDAFQINSQAAVDLHPELWMQLCHVITESTHTVYLQGKVATRTELVSGERIGREIIPSSGVLILGQDQDSLGGDLDRLQAFRGDIGSLEMWDFPLTSAEVRQIASCQRRPSGSVVSLDTDDFESFGDVQEVWVDFDYFCRPQINRPYYMIYPSKIHKNENIHLCYLMNTTLPVPKDDIDNQLLYTELGLLKNMCNFPQFMLWLGIVRDNGSDQWLNMYTKTPITYSNFHSRFPKGGSAYFCGYMTNDGRWSDAYCQYSRCGACLLRRTDFITMRGLCFKNRLETRFYPKGYKGGKPVFHSFHGYVIFWDEGGYQWHLYNSATKQEMASLINSETLAPFGVRQWTVHSKMCDITDPKVNISLSSCGDDMFTCTSGRCTEFQKRCNYMFDCEDGSDEEDCGLVNIPKGYIQYLAPRGPRNSPLPLIPIVTLVRVAHVDTSIWPST</sequence>
<comment type="caution">
    <text evidence="7">Lacks conserved residue(s) required for the propagation of feature annotation.</text>
</comment>
<keyword evidence="12" id="KW-1185">Reference proteome</keyword>
<evidence type="ECO:0000256" key="8">
    <source>
        <dbReference type="SAM" id="SignalP"/>
    </source>
</evidence>
<dbReference type="PROSITE" id="PS51828">
    <property type="entry name" value="PTX_2"/>
    <property type="match status" value="1"/>
</dbReference>
<feature type="disulfide bond" evidence="6">
    <location>
        <begin position="478"/>
        <end position="490"/>
    </location>
</feature>
<keyword evidence="5" id="KW-0325">Glycoprotein</keyword>
<feature type="disulfide bond" evidence="6">
    <location>
        <begin position="485"/>
        <end position="503"/>
    </location>
</feature>
<organism evidence="11 12">
    <name type="scientific">Penaeus vannamei</name>
    <name type="common">Whiteleg shrimp</name>
    <name type="synonym">Litopenaeus vannamei</name>
    <dbReference type="NCBI Taxonomy" id="6689"/>
    <lineage>
        <taxon>Eukaryota</taxon>
        <taxon>Metazoa</taxon>
        <taxon>Ecdysozoa</taxon>
        <taxon>Arthropoda</taxon>
        <taxon>Crustacea</taxon>
        <taxon>Multicrustacea</taxon>
        <taxon>Malacostraca</taxon>
        <taxon>Eumalacostraca</taxon>
        <taxon>Eucarida</taxon>
        <taxon>Decapoda</taxon>
        <taxon>Dendrobranchiata</taxon>
        <taxon>Penaeoidea</taxon>
        <taxon>Penaeidae</taxon>
        <taxon>Penaeus</taxon>
    </lineage>
</organism>
<evidence type="ECO:0000256" key="2">
    <source>
        <dbReference type="ARBA" id="ARBA00022723"/>
    </source>
</evidence>
<dbReference type="PROSITE" id="PS50068">
    <property type="entry name" value="LDLRA_2"/>
    <property type="match status" value="1"/>
</dbReference>
<keyword evidence="2" id="KW-0479">Metal-binding</keyword>
<reference evidence="11 12" key="2">
    <citation type="submission" date="2019-01" db="EMBL/GenBank/DDBJ databases">
        <title>The decoding of complex shrimp genome reveals the adaptation for benthos swimmer, frequently molting mechanism and breeding impact on genome.</title>
        <authorList>
            <person name="Sun Y."/>
            <person name="Gao Y."/>
            <person name="Yu Y."/>
        </authorList>
    </citation>
    <scope>NUCLEOTIDE SEQUENCE [LARGE SCALE GENOMIC DNA]</scope>
    <source>
        <tissue evidence="11">Muscle</tissue>
    </source>
</reference>
<evidence type="ECO:0000256" key="7">
    <source>
        <dbReference type="PROSITE-ProRule" id="PRU01172"/>
    </source>
</evidence>
<dbReference type="EMBL" id="QCYY01001488">
    <property type="protein sequence ID" value="ROT77724.1"/>
    <property type="molecule type" value="Genomic_DNA"/>
</dbReference>
<dbReference type="Pfam" id="PF00059">
    <property type="entry name" value="Lectin_C"/>
    <property type="match status" value="1"/>
</dbReference>
<name>A0A423TMM3_PENVA</name>
<evidence type="ECO:0000313" key="12">
    <source>
        <dbReference type="Proteomes" id="UP000283509"/>
    </source>
</evidence>
<dbReference type="InterPro" id="IPR001759">
    <property type="entry name" value="PTX_dom"/>
</dbReference>
<dbReference type="SMART" id="SM00159">
    <property type="entry name" value="PTX"/>
    <property type="match status" value="1"/>
</dbReference>
<dbReference type="InterPro" id="IPR002172">
    <property type="entry name" value="LDrepeatLR_classA_rpt"/>
</dbReference>
<dbReference type="PRINTS" id="PR00895">
    <property type="entry name" value="PENTAXIN"/>
</dbReference>
<feature type="chain" id="PRO_5019176168" evidence="8">
    <location>
        <begin position="29"/>
        <end position="557"/>
    </location>
</feature>
<dbReference type="InterPro" id="IPR001304">
    <property type="entry name" value="C-type_lectin-like"/>
</dbReference>
<keyword evidence="4 6" id="KW-1015">Disulfide bond</keyword>
<dbReference type="Pfam" id="PF00057">
    <property type="entry name" value="Ldl_recept_a"/>
    <property type="match status" value="1"/>
</dbReference>
<dbReference type="PANTHER" id="PTHR19277:SF125">
    <property type="entry name" value="B6"/>
    <property type="match status" value="1"/>
</dbReference>
<dbReference type="Proteomes" id="UP000283509">
    <property type="component" value="Unassembled WGS sequence"/>
</dbReference>
<dbReference type="CDD" id="cd00037">
    <property type="entry name" value="CLECT"/>
    <property type="match status" value="1"/>
</dbReference>
<evidence type="ECO:0000256" key="5">
    <source>
        <dbReference type="ARBA" id="ARBA00023180"/>
    </source>
</evidence>
<feature type="domain" description="Pentraxin (PTX)" evidence="10">
    <location>
        <begin position="43"/>
        <end position="253"/>
    </location>
</feature>
<comment type="caution">
    <text evidence="11">The sequence shown here is derived from an EMBL/GenBank/DDBJ whole genome shotgun (WGS) entry which is preliminary data.</text>
</comment>
<dbReference type="AlphaFoldDB" id="A0A423TMM3"/>
<evidence type="ECO:0000259" key="9">
    <source>
        <dbReference type="PROSITE" id="PS50041"/>
    </source>
</evidence>
<dbReference type="PANTHER" id="PTHR19277">
    <property type="entry name" value="PENTRAXIN"/>
    <property type="match status" value="1"/>
</dbReference>
<keyword evidence="3" id="KW-0106">Calcium</keyword>
<dbReference type="OrthoDB" id="6515930at2759"/>
<dbReference type="InterPro" id="IPR051360">
    <property type="entry name" value="Neuronal_Pentraxin_Related"/>
</dbReference>
<dbReference type="InterPro" id="IPR013320">
    <property type="entry name" value="ConA-like_dom_sf"/>
</dbReference>
<gene>
    <name evidence="11" type="ORF">C7M84_003586</name>
</gene>
<proteinExistence type="predicted"/>
<dbReference type="SMART" id="SM00192">
    <property type="entry name" value="LDLa"/>
    <property type="match status" value="1"/>
</dbReference>
<dbReference type="CDD" id="cd00112">
    <property type="entry name" value="LDLa"/>
    <property type="match status" value="1"/>
</dbReference>
<evidence type="ECO:0000259" key="10">
    <source>
        <dbReference type="PROSITE" id="PS51828"/>
    </source>
</evidence>
<accession>A0A423TMM3</accession>
<dbReference type="InterPro" id="IPR016186">
    <property type="entry name" value="C-type_lectin-like/link_sf"/>
</dbReference>
<evidence type="ECO:0000256" key="1">
    <source>
        <dbReference type="ARBA" id="ARBA00001913"/>
    </source>
</evidence>
<dbReference type="SUPFAM" id="SSF56436">
    <property type="entry name" value="C-type lectin-like"/>
    <property type="match status" value="1"/>
</dbReference>
<dbReference type="InterPro" id="IPR016187">
    <property type="entry name" value="CTDL_fold"/>
</dbReference>
<evidence type="ECO:0000256" key="3">
    <source>
        <dbReference type="ARBA" id="ARBA00022837"/>
    </source>
</evidence>
<feature type="disulfide bond" evidence="6">
    <location>
        <begin position="497"/>
        <end position="512"/>
    </location>
</feature>
<protein>
    <submittedName>
        <fullName evidence="11">Uncharacterized protein</fullName>
    </submittedName>
</protein>
<dbReference type="InterPro" id="IPR036055">
    <property type="entry name" value="LDL_receptor-like_sf"/>
</dbReference>
<feature type="domain" description="C-type lectin" evidence="9">
    <location>
        <begin position="292"/>
        <end position="378"/>
    </location>
</feature>
<dbReference type="Gene3D" id="2.60.120.200">
    <property type="match status" value="1"/>
</dbReference>
<evidence type="ECO:0000256" key="6">
    <source>
        <dbReference type="PROSITE-ProRule" id="PRU00124"/>
    </source>
</evidence>
<keyword evidence="8" id="KW-0732">Signal</keyword>
<evidence type="ECO:0000313" key="11">
    <source>
        <dbReference type="EMBL" id="ROT77724.1"/>
    </source>
</evidence>
<comment type="cofactor">
    <cofactor evidence="1">
        <name>Ca(2+)</name>
        <dbReference type="ChEBI" id="CHEBI:29108"/>
    </cofactor>
</comment>